<sequence length="304" mass="33757">MDNATHLVSSSVYSWESAIPRPVGVVGDPYLAGGLVLGYLVLGLGSYIWAFWSQRMAVSDFFKGIKLCTSGSYSHLTGVQNIHGFFKMMISMDALTTITALVLVFKLFGSQCNSKGNCYEVFFTWLLMRYFEVHLHVLNALGCLLYLDHPQQAARVRWVFTAVFLLTVLFAVSCVVASLVNQQVIFGMGAVTFGLAAAIIIKCVVSTAPPSTAIYKKPVVIVAMVTVLFAFTPNFVLYTLLSNLASSGETNHTYYIAYANVLFFTNFNLLLNGLLCNFMLRVPVTEEEEQQQTMSLEYYRPNLI</sequence>
<proteinExistence type="predicted"/>
<feature type="transmembrane region" description="Helical" evidence="1">
    <location>
        <begin position="219"/>
        <end position="241"/>
    </location>
</feature>
<feature type="transmembrane region" description="Helical" evidence="1">
    <location>
        <begin position="90"/>
        <end position="108"/>
    </location>
</feature>
<feature type="transmembrane region" description="Helical" evidence="1">
    <location>
        <begin position="185"/>
        <end position="207"/>
    </location>
</feature>
<dbReference type="Proteomes" id="UP000503349">
    <property type="component" value="Chromosome 13"/>
</dbReference>
<protein>
    <submittedName>
        <fullName evidence="2">Uncharacterized protein</fullName>
    </submittedName>
</protein>
<evidence type="ECO:0000313" key="2">
    <source>
        <dbReference type="EMBL" id="KAF3697727.1"/>
    </source>
</evidence>
<keyword evidence="1" id="KW-0812">Transmembrane</keyword>
<keyword evidence="3" id="KW-1185">Reference proteome</keyword>
<feature type="transmembrane region" description="Helical" evidence="1">
    <location>
        <begin position="30"/>
        <end position="52"/>
    </location>
</feature>
<feature type="transmembrane region" description="Helical" evidence="1">
    <location>
        <begin position="253"/>
        <end position="271"/>
    </location>
</feature>
<dbReference type="AlphaFoldDB" id="A0A6G1Q5E7"/>
<reference evidence="3" key="2">
    <citation type="submission" date="2019-02" db="EMBL/GenBank/DDBJ databases">
        <title>Opniocepnalus argus Var Kimnra genome.</title>
        <authorList>
            <person name="Zhou C."/>
            <person name="Xiao S."/>
        </authorList>
    </citation>
    <scope>NUCLEOTIDE SEQUENCE [LARGE SCALE GENOMIC DNA]</scope>
</reference>
<keyword evidence="1" id="KW-1133">Transmembrane helix</keyword>
<feature type="transmembrane region" description="Helical" evidence="1">
    <location>
        <begin position="128"/>
        <end position="147"/>
    </location>
</feature>
<name>A0A6G1Q5E7_CHAAH</name>
<feature type="transmembrane region" description="Helical" evidence="1">
    <location>
        <begin position="159"/>
        <end position="179"/>
    </location>
</feature>
<gene>
    <name evidence="2" type="ORF">EXN66_Car013407</name>
</gene>
<evidence type="ECO:0000256" key="1">
    <source>
        <dbReference type="SAM" id="Phobius"/>
    </source>
</evidence>
<dbReference type="EMBL" id="CM015724">
    <property type="protein sequence ID" value="KAF3697727.1"/>
    <property type="molecule type" value="Genomic_DNA"/>
</dbReference>
<keyword evidence="1" id="KW-0472">Membrane</keyword>
<organism evidence="2 3">
    <name type="scientific">Channa argus</name>
    <name type="common">Northern snakehead</name>
    <name type="synonym">Ophicephalus argus</name>
    <dbReference type="NCBI Taxonomy" id="215402"/>
    <lineage>
        <taxon>Eukaryota</taxon>
        <taxon>Metazoa</taxon>
        <taxon>Chordata</taxon>
        <taxon>Craniata</taxon>
        <taxon>Vertebrata</taxon>
        <taxon>Euteleostomi</taxon>
        <taxon>Actinopterygii</taxon>
        <taxon>Neopterygii</taxon>
        <taxon>Teleostei</taxon>
        <taxon>Neoteleostei</taxon>
        <taxon>Acanthomorphata</taxon>
        <taxon>Anabantaria</taxon>
        <taxon>Anabantiformes</taxon>
        <taxon>Channoidei</taxon>
        <taxon>Channidae</taxon>
        <taxon>Channa</taxon>
    </lineage>
</organism>
<accession>A0A6G1Q5E7</accession>
<evidence type="ECO:0000313" key="3">
    <source>
        <dbReference type="Proteomes" id="UP000503349"/>
    </source>
</evidence>
<reference evidence="2 3" key="1">
    <citation type="submission" date="2019-02" db="EMBL/GenBank/DDBJ databases">
        <title>Opniocepnalus argus genome.</title>
        <authorList>
            <person name="Zhou C."/>
            <person name="Xiao S."/>
        </authorList>
    </citation>
    <scope>NUCLEOTIDE SEQUENCE [LARGE SCALE GENOMIC DNA]</scope>
    <source>
        <strain evidence="2">OARG1902GOOAL</strain>
        <tissue evidence="2">Muscle</tissue>
    </source>
</reference>